<dbReference type="GO" id="GO:0006869">
    <property type="term" value="P:lipid transport"/>
    <property type="evidence" value="ECO:0007669"/>
    <property type="project" value="InterPro"/>
</dbReference>
<name>A0A059DC86_EUCGR</name>
<dbReference type="CDD" id="cd01960">
    <property type="entry name" value="nsLTP1"/>
    <property type="match status" value="1"/>
</dbReference>
<dbReference type="FunCoup" id="A0A059DC86">
    <property type="interactions" value="47"/>
</dbReference>
<comment type="function">
    <text evidence="2">Plant non-specific lipid-transfer proteins transfer phospholipids as well as galactolipids across membranes. May play a role in wax or cutin deposition in the cell walls of expanding epidermal cells and certain secretory tissues.</text>
</comment>
<accession>A0A059DC86</accession>
<evidence type="ECO:0000259" key="4">
    <source>
        <dbReference type="SMART" id="SM00499"/>
    </source>
</evidence>
<dbReference type="SUPFAM" id="SSF47699">
    <property type="entry name" value="Bifunctional inhibitor/lipid-transfer protein/seed storage 2S albumin"/>
    <property type="match status" value="1"/>
</dbReference>
<gene>
    <name evidence="5" type="ORF">EUGRSUZ_A00744</name>
</gene>
<dbReference type="InterPro" id="IPR016140">
    <property type="entry name" value="Bifunc_inhib/LTP/seed_store"/>
</dbReference>
<keyword evidence="2" id="KW-0813">Transport</keyword>
<proteinExistence type="inferred from homology"/>
<dbReference type="SMART" id="SM00499">
    <property type="entry name" value="AAI"/>
    <property type="match status" value="1"/>
</dbReference>
<dbReference type="STRING" id="71139.A0A059DC86"/>
<dbReference type="PANTHER" id="PTHR33076">
    <property type="entry name" value="NON-SPECIFIC LIPID-TRANSFER PROTEIN 2-RELATED"/>
    <property type="match status" value="1"/>
</dbReference>
<dbReference type="Gene3D" id="1.10.110.10">
    <property type="entry name" value="Plant lipid-transfer and hydrophobic proteins"/>
    <property type="match status" value="1"/>
</dbReference>
<feature type="transmembrane region" description="Helical" evidence="3">
    <location>
        <begin position="190"/>
        <end position="208"/>
    </location>
</feature>
<dbReference type="PRINTS" id="PR00382">
    <property type="entry name" value="LIPIDTRNSFER"/>
</dbReference>
<dbReference type="InterPro" id="IPR000528">
    <property type="entry name" value="Plant_nsLTP"/>
</dbReference>
<sequence length="237" mass="25960">MYSPRRRREHKRCIIRKSCECTSSKVAMKMANPRLLKATALAAAAAAVVCMVVANAPPAAAQVSSCNQVVNTLMPCVSYVLNGGAVPPDCCSGIQSLYSAAKTTADRQGVCNCLKSAINGIPYNAYSAGLAAGLPAKCGVNIPYKISLSTDCKRQREVRAKMERRQEQMLPRAGAWIHVRIRGTTVASSHRLSLVMIVLIAVSFWILCRARRCDASCNMVRCILVLHHLWRNYFVLF</sequence>
<protein>
    <recommendedName>
        <fullName evidence="2">Non-specific lipid-transfer protein</fullName>
    </recommendedName>
</protein>
<keyword evidence="3" id="KW-0812">Transmembrane</keyword>
<dbReference type="EMBL" id="KK198753">
    <property type="protein sequence ID" value="KCW88358.1"/>
    <property type="molecule type" value="Genomic_DNA"/>
</dbReference>
<keyword evidence="2" id="KW-0446">Lipid-binding</keyword>
<evidence type="ECO:0000313" key="5">
    <source>
        <dbReference type="EMBL" id="KCW88358.1"/>
    </source>
</evidence>
<dbReference type="eggNOG" id="ENOG502S4CI">
    <property type="taxonomic scope" value="Eukaryota"/>
</dbReference>
<organism evidence="5">
    <name type="scientific">Eucalyptus grandis</name>
    <name type="common">Flooded gum</name>
    <dbReference type="NCBI Taxonomy" id="71139"/>
    <lineage>
        <taxon>Eukaryota</taxon>
        <taxon>Viridiplantae</taxon>
        <taxon>Streptophyta</taxon>
        <taxon>Embryophyta</taxon>
        <taxon>Tracheophyta</taxon>
        <taxon>Spermatophyta</taxon>
        <taxon>Magnoliopsida</taxon>
        <taxon>eudicotyledons</taxon>
        <taxon>Gunneridae</taxon>
        <taxon>Pentapetalae</taxon>
        <taxon>rosids</taxon>
        <taxon>malvids</taxon>
        <taxon>Myrtales</taxon>
        <taxon>Myrtaceae</taxon>
        <taxon>Myrtoideae</taxon>
        <taxon>Eucalypteae</taxon>
        <taxon>Eucalyptus</taxon>
    </lineage>
</organism>
<dbReference type="InterPro" id="IPR036312">
    <property type="entry name" value="Bifun_inhib/LTP/seed_sf"/>
</dbReference>
<dbReference type="InParanoid" id="A0A059DC86"/>
<keyword evidence="3" id="KW-1133">Transmembrane helix</keyword>
<feature type="domain" description="Bifunctional inhibitor/plant lipid transfer protein/seed storage helical" evidence="4">
    <location>
        <begin position="66"/>
        <end position="152"/>
    </location>
</feature>
<dbReference type="AlphaFoldDB" id="A0A059DC86"/>
<evidence type="ECO:0000256" key="2">
    <source>
        <dbReference type="RuleBase" id="RU000628"/>
    </source>
</evidence>
<dbReference type="Pfam" id="PF00234">
    <property type="entry name" value="Tryp_alpha_amyl"/>
    <property type="match status" value="1"/>
</dbReference>
<reference evidence="5" key="1">
    <citation type="submission" date="2013-07" db="EMBL/GenBank/DDBJ databases">
        <title>The genome of Eucalyptus grandis.</title>
        <authorList>
            <person name="Schmutz J."/>
            <person name="Hayes R."/>
            <person name="Myburg A."/>
            <person name="Tuskan G."/>
            <person name="Grattapaglia D."/>
            <person name="Rokhsar D.S."/>
        </authorList>
    </citation>
    <scope>NUCLEOTIDE SEQUENCE</scope>
    <source>
        <tissue evidence="5">Leaf extractions</tissue>
    </source>
</reference>
<evidence type="ECO:0000256" key="1">
    <source>
        <dbReference type="ARBA" id="ARBA00009748"/>
    </source>
</evidence>
<evidence type="ECO:0000256" key="3">
    <source>
        <dbReference type="SAM" id="Phobius"/>
    </source>
</evidence>
<comment type="similarity">
    <text evidence="1 2">Belongs to the plant LTP family.</text>
</comment>
<dbReference type="GO" id="GO:0008289">
    <property type="term" value="F:lipid binding"/>
    <property type="evidence" value="ECO:0007669"/>
    <property type="project" value="UniProtKB-KW"/>
</dbReference>
<dbReference type="Gramene" id="KCW88358">
    <property type="protein sequence ID" value="KCW88358"/>
    <property type="gene ID" value="EUGRSUZ_A00744"/>
</dbReference>
<keyword evidence="3" id="KW-0472">Membrane</keyword>